<feature type="region of interest" description="Disordered" evidence="4">
    <location>
        <begin position="23"/>
        <end position="74"/>
    </location>
</feature>
<dbReference type="OrthoDB" id="2281987at2759"/>
<dbReference type="InterPro" id="IPR028143">
    <property type="entry name" value="Get2/sif1"/>
</dbReference>
<evidence type="ECO:0000256" key="4">
    <source>
        <dbReference type="SAM" id="MobiDB-lite"/>
    </source>
</evidence>
<reference evidence="5 6" key="1">
    <citation type="submission" date="2016-07" db="EMBL/GenBank/DDBJ databases">
        <title>Pervasive Adenine N6-methylation of Active Genes in Fungi.</title>
        <authorList>
            <consortium name="DOE Joint Genome Institute"/>
            <person name="Mondo S.J."/>
            <person name="Dannebaum R.O."/>
            <person name="Kuo R.C."/>
            <person name="Labutti K."/>
            <person name="Haridas S."/>
            <person name="Kuo A."/>
            <person name="Salamov A."/>
            <person name="Ahrendt S.R."/>
            <person name="Lipzen A."/>
            <person name="Sullivan W."/>
            <person name="Andreopoulos W.B."/>
            <person name="Clum A."/>
            <person name="Lindquist E."/>
            <person name="Daum C."/>
            <person name="Ramamoorthy G.K."/>
            <person name="Gryganskyi A."/>
            <person name="Culley D."/>
            <person name="Magnuson J.K."/>
            <person name="James T.Y."/>
            <person name="O'Malley M.A."/>
            <person name="Stajich J.E."/>
            <person name="Spatafora J.W."/>
            <person name="Visel A."/>
            <person name="Grigoriev I.V."/>
        </authorList>
    </citation>
    <scope>NUCLEOTIDE SEQUENCE [LARGE SCALE GENOMIC DNA]</scope>
    <source>
        <strain evidence="5 6">NRRL 1336</strain>
    </source>
</reference>
<dbReference type="Proteomes" id="UP000193560">
    <property type="component" value="Unassembled WGS sequence"/>
</dbReference>
<name>A0A1X2I219_9FUNG</name>
<evidence type="ECO:0000313" key="5">
    <source>
        <dbReference type="EMBL" id="ORZ07593.1"/>
    </source>
</evidence>
<keyword evidence="6" id="KW-1185">Reference proteome</keyword>
<feature type="region of interest" description="Disordered" evidence="4">
    <location>
        <begin position="131"/>
        <end position="153"/>
    </location>
</feature>
<feature type="compositionally biased region" description="Low complexity" evidence="4">
    <location>
        <begin position="131"/>
        <end position="151"/>
    </location>
</feature>
<evidence type="ECO:0000256" key="1">
    <source>
        <dbReference type="ARBA" id="ARBA00022692"/>
    </source>
</evidence>
<dbReference type="STRING" id="90262.A0A1X2I219"/>
<feature type="region of interest" description="Disordered" evidence="4">
    <location>
        <begin position="169"/>
        <end position="203"/>
    </location>
</feature>
<evidence type="ECO:0000313" key="6">
    <source>
        <dbReference type="Proteomes" id="UP000193560"/>
    </source>
</evidence>
<keyword evidence="1" id="KW-0812">Transmembrane</keyword>
<dbReference type="EMBL" id="MCGE01000034">
    <property type="protein sequence ID" value="ORZ07593.1"/>
    <property type="molecule type" value="Genomic_DNA"/>
</dbReference>
<dbReference type="PANTHER" id="PTHR28263:SF1">
    <property type="entry name" value="GOLGI TO ER TRAFFIC PROTEIN 2"/>
    <property type="match status" value="1"/>
</dbReference>
<evidence type="ECO:0000256" key="3">
    <source>
        <dbReference type="ARBA" id="ARBA00023136"/>
    </source>
</evidence>
<keyword evidence="3" id="KW-0472">Membrane</keyword>
<protein>
    <submittedName>
        <fullName evidence="5">Uncharacterized protein</fullName>
    </submittedName>
</protein>
<feature type="compositionally biased region" description="Low complexity" evidence="4">
    <location>
        <begin position="40"/>
        <end position="74"/>
    </location>
</feature>
<dbReference type="PANTHER" id="PTHR28263">
    <property type="entry name" value="GOLGI TO ER TRAFFIC PROTEIN 2"/>
    <property type="match status" value="1"/>
</dbReference>
<feature type="compositionally biased region" description="Low complexity" evidence="4">
    <location>
        <begin position="171"/>
        <end position="201"/>
    </location>
</feature>
<dbReference type="GO" id="GO:0006890">
    <property type="term" value="P:retrograde vesicle-mediated transport, Golgi to endoplasmic reticulum"/>
    <property type="evidence" value="ECO:0007669"/>
    <property type="project" value="TreeGrafter"/>
</dbReference>
<organism evidence="5 6">
    <name type="scientific">Absidia repens</name>
    <dbReference type="NCBI Taxonomy" id="90262"/>
    <lineage>
        <taxon>Eukaryota</taxon>
        <taxon>Fungi</taxon>
        <taxon>Fungi incertae sedis</taxon>
        <taxon>Mucoromycota</taxon>
        <taxon>Mucoromycotina</taxon>
        <taxon>Mucoromycetes</taxon>
        <taxon>Mucorales</taxon>
        <taxon>Cunninghamellaceae</taxon>
        <taxon>Absidia</taxon>
    </lineage>
</organism>
<proteinExistence type="predicted"/>
<accession>A0A1X2I219</accession>
<comment type="caution">
    <text evidence="5">The sequence shown here is derived from an EMBL/GenBank/DDBJ whole genome shotgun (WGS) entry which is preliminary data.</text>
</comment>
<keyword evidence="2" id="KW-1133">Transmembrane helix</keyword>
<gene>
    <name evidence="5" type="ORF">BCR42DRAFT_425828</name>
</gene>
<dbReference type="AlphaFoldDB" id="A0A1X2I219"/>
<evidence type="ECO:0000256" key="2">
    <source>
        <dbReference type="ARBA" id="ARBA00022989"/>
    </source>
</evidence>
<sequence length="362" mass="40575">MPELTEQQKLERRRLKRQQRILQSAGNRLEKITGTAFPDRVSPSPSPSTSASSLRPVSTSSTSSISSNRTLRSVSSVPYLQQQQQQPMLDNDDTRSVHGIETAEHFPASNDPRRRTYDTYSRPVMEDIQSATSIPSILLPSSSSSSSTTATDELGNKLASSTLTHRLRPVSASSSFPASTTTAASASAPAPASAMPSFSPSKQRPLSIMNTLLMRRLYRQQHHPHHLHSLDPTLKYWNALHFISMIWLTLCGIHSEWTQAGNLECFARLLHDPNSPMHHFPLFRNFVMIEILLFGAFALYHPKDQYPVPDDDFTLVASQLPTPFDSYMTILLSYRRTLLRIIQDLSIVVFIIGFIQVISKLC</sequence>